<keyword evidence="2" id="KW-0723">Serine/threonine-protein kinase</keyword>
<evidence type="ECO:0000256" key="6">
    <source>
        <dbReference type="ARBA" id="ARBA00022840"/>
    </source>
</evidence>
<dbReference type="GO" id="GO:0004674">
    <property type="term" value="F:protein serine/threonine kinase activity"/>
    <property type="evidence" value="ECO:0007669"/>
    <property type="project" value="UniProtKB-KW"/>
</dbReference>
<comment type="similarity">
    <text evidence="1">Belongs to the protein kinase superfamily. CMGC Ser/Thr protein kinase family. MNB/DYRK subfamily.</text>
</comment>
<dbReference type="OrthoDB" id="9332038at2759"/>
<name>A0A7R8ZW12_9CRUS</name>
<dbReference type="InterPro" id="IPR011009">
    <property type="entry name" value="Kinase-like_dom_sf"/>
</dbReference>
<keyword evidence="4" id="KW-0547">Nucleotide-binding</keyword>
<evidence type="ECO:0000256" key="1">
    <source>
        <dbReference type="ARBA" id="ARBA00008867"/>
    </source>
</evidence>
<keyword evidence="6" id="KW-0067">ATP-binding</keyword>
<dbReference type="InterPro" id="IPR050494">
    <property type="entry name" value="Ser_Thr_dual-spec_kinase"/>
</dbReference>
<dbReference type="SMART" id="SM00220">
    <property type="entry name" value="S_TKc"/>
    <property type="match status" value="1"/>
</dbReference>
<sequence length="185" mass="21518">EVIGKGSFGQVIRALDRKDGQQVAIKIIRNKKRFHHQALVEVKILDHLRKKDKDGLHHIIQMLEYFYFRNHLCITFELMGFAHQRVYTYIQSRFYRSPEVILGLPYGTPIDMWSLGCILAELYTGFPLFPGENEVEQLACIMEVIGLPPTNVVMSAPRRRLFFGEDRTDDLQQRSENLKPDNQSP</sequence>
<reference evidence="7" key="1">
    <citation type="submission" date="2020-11" db="EMBL/GenBank/DDBJ databases">
        <authorList>
            <person name="Tran Van P."/>
        </authorList>
    </citation>
    <scope>NUCLEOTIDE SEQUENCE</scope>
</reference>
<dbReference type="InterPro" id="IPR000719">
    <property type="entry name" value="Prot_kinase_dom"/>
</dbReference>
<dbReference type="PANTHER" id="PTHR24058:SF22">
    <property type="entry name" value="DUAL SPECIFICITY TYROSINE-PHOSPHORYLATION-REGULATED KINASE 4"/>
    <property type="match status" value="1"/>
</dbReference>
<dbReference type="GO" id="GO:0005856">
    <property type="term" value="C:cytoskeleton"/>
    <property type="evidence" value="ECO:0007669"/>
    <property type="project" value="TreeGrafter"/>
</dbReference>
<dbReference type="SUPFAM" id="SSF56112">
    <property type="entry name" value="Protein kinase-like (PK-like)"/>
    <property type="match status" value="1"/>
</dbReference>
<gene>
    <name evidence="7" type="ORF">CTOB1V02_LOCUS11617</name>
</gene>
<proteinExistence type="inferred from homology"/>
<evidence type="ECO:0000256" key="4">
    <source>
        <dbReference type="ARBA" id="ARBA00022741"/>
    </source>
</evidence>
<dbReference type="PROSITE" id="PS50011">
    <property type="entry name" value="PROTEIN_KINASE_DOM"/>
    <property type="match status" value="1"/>
</dbReference>
<protein>
    <submittedName>
        <fullName evidence="7">Uncharacterized protein</fullName>
    </submittedName>
</protein>
<dbReference type="Gene3D" id="1.10.510.10">
    <property type="entry name" value="Transferase(Phosphotransferase) domain 1"/>
    <property type="match status" value="1"/>
</dbReference>
<organism evidence="7">
    <name type="scientific">Cyprideis torosa</name>
    <dbReference type="NCBI Taxonomy" id="163714"/>
    <lineage>
        <taxon>Eukaryota</taxon>
        <taxon>Metazoa</taxon>
        <taxon>Ecdysozoa</taxon>
        <taxon>Arthropoda</taxon>
        <taxon>Crustacea</taxon>
        <taxon>Oligostraca</taxon>
        <taxon>Ostracoda</taxon>
        <taxon>Podocopa</taxon>
        <taxon>Podocopida</taxon>
        <taxon>Cytherocopina</taxon>
        <taxon>Cytheroidea</taxon>
        <taxon>Cytherideidae</taxon>
        <taxon>Cyprideis</taxon>
    </lineage>
</organism>
<evidence type="ECO:0000256" key="2">
    <source>
        <dbReference type="ARBA" id="ARBA00022527"/>
    </source>
</evidence>
<evidence type="ECO:0000256" key="3">
    <source>
        <dbReference type="ARBA" id="ARBA00022679"/>
    </source>
</evidence>
<dbReference type="PANTHER" id="PTHR24058">
    <property type="entry name" value="DUAL SPECIFICITY PROTEIN KINASE"/>
    <property type="match status" value="1"/>
</dbReference>
<evidence type="ECO:0000313" key="7">
    <source>
        <dbReference type="EMBL" id="CAD7233798.1"/>
    </source>
</evidence>
<dbReference type="Gene3D" id="3.30.200.20">
    <property type="entry name" value="Phosphorylase Kinase, domain 1"/>
    <property type="match status" value="1"/>
</dbReference>
<keyword evidence="5" id="KW-0418">Kinase</keyword>
<dbReference type="GO" id="GO:0005634">
    <property type="term" value="C:nucleus"/>
    <property type="evidence" value="ECO:0007669"/>
    <property type="project" value="TreeGrafter"/>
</dbReference>
<dbReference type="AlphaFoldDB" id="A0A7R8ZW12"/>
<dbReference type="InterPro" id="IPR017441">
    <property type="entry name" value="Protein_kinase_ATP_BS"/>
</dbReference>
<dbReference type="EMBL" id="OB666982">
    <property type="protein sequence ID" value="CAD7233798.1"/>
    <property type="molecule type" value="Genomic_DNA"/>
</dbReference>
<keyword evidence="3" id="KW-0808">Transferase</keyword>
<dbReference type="GO" id="GO:0005524">
    <property type="term" value="F:ATP binding"/>
    <property type="evidence" value="ECO:0007669"/>
    <property type="project" value="UniProtKB-UniRule"/>
</dbReference>
<accession>A0A7R8ZW12</accession>
<dbReference type="PROSITE" id="PS00107">
    <property type="entry name" value="PROTEIN_KINASE_ATP"/>
    <property type="match status" value="1"/>
</dbReference>
<dbReference type="GO" id="GO:0005737">
    <property type="term" value="C:cytoplasm"/>
    <property type="evidence" value="ECO:0007669"/>
    <property type="project" value="TreeGrafter"/>
</dbReference>
<dbReference type="Pfam" id="PF00069">
    <property type="entry name" value="Pkinase"/>
    <property type="match status" value="2"/>
</dbReference>
<feature type="non-terminal residue" evidence="7">
    <location>
        <position position="1"/>
    </location>
</feature>
<evidence type="ECO:0000256" key="5">
    <source>
        <dbReference type="ARBA" id="ARBA00022777"/>
    </source>
</evidence>